<name>A0A1H9ZEV6_9BACI</name>
<evidence type="ECO:0000313" key="2">
    <source>
        <dbReference type="Proteomes" id="UP000199095"/>
    </source>
</evidence>
<accession>A0A1H9ZEV6</accession>
<sequence length="141" mass="15415">MGLVLIACGLLITQYALTFIQVRHYKNSMEAMIGKYKGTKGIHLFSGKAQRKLGAGSIAMIVVDENYIIKECQAVHGVSILSTFKEIKQYKGSHVGELLDSLHASIQATGKYKRKRVPALSVALHQAAENALISISKKSQD</sequence>
<proteinExistence type="predicted"/>
<reference evidence="2" key="1">
    <citation type="submission" date="2016-10" db="EMBL/GenBank/DDBJ databases">
        <authorList>
            <person name="Varghese N."/>
            <person name="Submissions S."/>
        </authorList>
    </citation>
    <scope>NUCLEOTIDE SEQUENCE [LARGE SCALE GENOMIC DNA]</scope>
    <source>
        <strain evidence="2">CGMCC 1.3566</strain>
    </source>
</reference>
<protein>
    <submittedName>
        <fullName evidence="1">Glucitol operon activator protein (GutM)</fullName>
    </submittedName>
</protein>
<organism evidence="1 2">
    <name type="scientific">Salinibacillus kushneri</name>
    <dbReference type="NCBI Taxonomy" id="237682"/>
    <lineage>
        <taxon>Bacteria</taxon>
        <taxon>Bacillati</taxon>
        <taxon>Bacillota</taxon>
        <taxon>Bacilli</taxon>
        <taxon>Bacillales</taxon>
        <taxon>Bacillaceae</taxon>
        <taxon>Salinibacillus</taxon>
    </lineage>
</organism>
<dbReference type="InterPro" id="IPR009693">
    <property type="entry name" value="Glucitol_operon_activator"/>
</dbReference>
<dbReference type="STRING" id="237682.SAMN05421676_101473"/>
<dbReference type="AlphaFoldDB" id="A0A1H9ZEV6"/>
<dbReference type="EMBL" id="FOHJ01000001">
    <property type="protein sequence ID" value="SES79582.1"/>
    <property type="molecule type" value="Genomic_DNA"/>
</dbReference>
<dbReference type="Pfam" id="PF06923">
    <property type="entry name" value="GutM"/>
    <property type="match status" value="1"/>
</dbReference>
<keyword evidence="2" id="KW-1185">Reference proteome</keyword>
<dbReference type="RefSeq" id="WP_245732679.1">
    <property type="nucleotide sequence ID" value="NZ_FOHJ01000001.1"/>
</dbReference>
<gene>
    <name evidence="1" type="ORF">SAMN05421676_101473</name>
</gene>
<dbReference type="Proteomes" id="UP000199095">
    <property type="component" value="Unassembled WGS sequence"/>
</dbReference>
<evidence type="ECO:0000313" key="1">
    <source>
        <dbReference type="EMBL" id="SES79582.1"/>
    </source>
</evidence>